<gene>
    <name evidence="2" type="ORF">HUJ06_003923</name>
</gene>
<evidence type="ECO:0000313" key="3">
    <source>
        <dbReference type="Proteomes" id="UP000607653"/>
    </source>
</evidence>
<reference evidence="2 3" key="1">
    <citation type="journal article" date="2020" name="Mol. Biol. Evol.">
        <title>Distinct Expression and Methylation Patterns for Genes with Different Fates following a Single Whole-Genome Duplication in Flowering Plants.</title>
        <authorList>
            <person name="Shi T."/>
            <person name="Rahmani R.S."/>
            <person name="Gugger P.F."/>
            <person name="Wang M."/>
            <person name="Li H."/>
            <person name="Zhang Y."/>
            <person name="Li Z."/>
            <person name="Wang Q."/>
            <person name="Van de Peer Y."/>
            <person name="Marchal K."/>
            <person name="Chen J."/>
        </authorList>
    </citation>
    <scope>NUCLEOTIDE SEQUENCE [LARGE SCALE GENOMIC DNA]</scope>
    <source>
        <tissue evidence="2">Leaf</tissue>
    </source>
</reference>
<organism evidence="2 3">
    <name type="scientific">Nelumbo nucifera</name>
    <name type="common">Sacred lotus</name>
    <dbReference type="NCBI Taxonomy" id="4432"/>
    <lineage>
        <taxon>Eukaryota</taxon>
        <taxon>Viridiplantae</taxon>
        <taxon>Streptophyta</taxon>
        <taxon>Embryophyta</taxon>
        <taxon>Tracheophyta</taxon>
        <taxon>Spermatophyta</taxon>
        <taxon>Magnoliopsida</taxon>
        <taxon>Proteales</taxon>
        <taxon>Nelumbonaceae</taxon>
        <taxon>Nelumbo</taxon>
    </lineage>
</organism>
<dbReference type="EMBL" id="DUZY01000007">
    <property type="protein sequence ID" value="DAD45693.1"/>
    <property type="molecule type" value="Genomic_DNA"/>
</dbReference>
<accession>A0A822ZLQ9</accession>
<sequence length="192" mass="21172">MASEGNSHGDGDIPNQGTGGTHASSSKHRGPGKRDNILMAHVQQRSRDEAPDVRLDVHHHPIGDVRSKLISYLGMLVRDCSKVPINITNWKTIPLETRKRLYEVIRAKIKEFVAKNAEQGIQVQSMGEHDAMVEVLGKEYPSRVRCLGFGPNLKHAFGISRPEGSTSSTIATSQNVVNIEIVQELQSRMGVM</sequence>
<keyword evidence="3" id="KW-1185">Reference proteome</keyword>
<comment type="caution">
    <text evidence="2">The sequence shown here is derived from an EMBL/GenBank/DDBJ whole genome shotgun (WGS) entry which is preliminary data.</text>
</comment>
<evidence type="ECO:0000313" key="2">
    <source>
        <dbReference type="EMBL" id="DAD45693.1"/>
    </source>
</evidence>
<feature type="region of interest" description="Disordered" evidence="1">
    <location>
        <begin position="1"/>
        <end position="34"/>
    </location>
</feature>
<dbReference type="Proteomes" id="UP000607653">
    <property type="component" value="Unassembled WGS sequence"/>
</dbReference>
<dbReference type="AlphaFoldDB" id="A0A822ZLQ9"/>
<name>A0A822ZLQ9_NELNU</name>
<evidence type="ECO:0000256" key="1">
    <source>
        <dbReference type="SAM" id="MobiDB-lite"/>
    </source>
</evidence>
<proteinExistence type="predicted"/>
<protein>
    <submittedName>
        <fullName evidence="2">Uncharacterized protein</fullName>
    </submittedName>
</protein>